<organism evidence="3 4">
    <name type="scientific">Teredinibacter turnerae (strain ATCC 39867 / T7901)</name>
    <dbReference type="NCBI Taxonomy" id="377629"/>
    <lineage>
        <taxon>Bacteria</taxon>
        <taxon>Pseudomonadati</taxon>
        <taxon>Pseudomonadota</taxon>
        <taxon>Gammaproteobacteria</taxon>
        <taxon>Cellvibrionales</taxon>
        <taxon>Cellvibrionaceae</taxon>
        <taxon>Teredinibacter</taxon>
    </lineage>
</organism>
<dbReference type="Pfam" id="PF04966">
    <property type="entry name" value="OprB"/>
    <property type="match status" value="1"/>
</dbReference>
<dbReference type="AlphaFoldDB" id="C5BI32"/>
<keyword evidence="4" id="KW-1185">Reference proteome</keyword>
<name>C5BI32_TERTT</name>
<dbReference type="InterPro" id="IPR007049">
    <property type="entry name" value="Carb-sel_porin_OprB"/>
</dbReference>
<dbReference type="STRING" id="377629.TERTU_1932"/>
<evidence type="ECO:0000313" key="3">
    <source>
        <dbReference type="EMBL" id="ACR13531.1"/>
    </source>
</evidence>
<proteinExistence type="inferred from homology"/>
<gene>
    <name evidence="3" type="ordered locus">TERTU_1932</name>
</gene>
<feature type="signal peptide" evidence="2">
    <location>
        <begin position="1"/>
        <end position="20"/>
    </location>
</feature>
<dbReference type="KEGG" id="ttu:TERTU_1932"/>
<dbReference type="InterPro" id="IPR038673">
    <property type="entry name" value="OprB_sf"/>
</dbReference>
<feature type="chain" id="PRO_5007230737" evidence="2">
    <location>
        <begin position="21"/>
        <end position="330"/>
    </location>
</feature>
<dbReference type="GO" id="GO:0016020">
    <property type="term" value="C:membrane"/>
    <property type="evidence" value="ECO:0007669"/>
    <property type="project" value="InterPro"/>
</dbReference>
<accession>C5BI32</accession>
<dbReference type="RefSeq" id="WP_015819645.1">
    <property type="nucleotide sequence ID" value="NC_012997.1"/>
</dbReference>
<evidence type="ECO:0000313" key="4">
    <source>
        <dbReference type="Proteomes" id="UP000009080"/>
    </source>
</evidence>
<dbReference type="EMBL" id="CP001614">
    <property type="protein sequence ID" value="ACR13531.1"/>
    <property type="molecule type" value="Genomic_DNA"/>
</dbReference>
<protein>
    <submittedName>
        <fullName evidence="3">Carbohydrate-selective porin, OprB family</fullName>
    </submittedName>
</protein>
<reference evidence="3 4" key="1">
    <citation type="journal article" date="2009" name="PLoS ONE">
        <title>The complete genome of Teredinibacter turnerae T7901: an intracellular endosymbiont of marine wood-boring bivalves (shipworms).</title>
        <authorList>
            <person name="Yang J.C."/>
            <person name="Madupu R."/>
            <person name="Durkin A.S."/>
            <person name="Ekborg N.A."/>
            <person name="Pedamallu C.S."/>
            <person name="Hostetler J.B."/>
            <person name="Radune D."/>
            <person name="Toms B.S."/>
            <person name="Henrissat B."/>
            <person name="Coutinho P.M."/>
            <person name="Schwarz S."/>
            <person name="Field L."/>
            <person name="Trindade-Silva A.E."/>
            <person name="Soares C.A.G."/>
            <person name="Elshahawi S."/>
            <person name="Hanora A."/>
            <person name="Schmidt E.W."/>
            <person name="Haygood M.G."/>
            <person name="Posfai J."/>
            <person name="Benner J."/>
            <person name="Madinger C."/>
            <person name="Nove J."/>
            <person name="Anton B."/>
            <person name="Chaudhary K."/>
            <person name="Foster J."/>
            <person name="Holman A."/>
            <person name="Kumar S."/>
            <person name="Lessard P.A."/>
            <person name="Luyten Y.A."/>
            <person name="Slatko B."/>
            <person name="Wood N."/>
            <person name="Wu B."/>
            <person name="Teplitski M."/>
            <person name="Mougous J.D."/>
            <person name="Ward N."/>
            <person name="Eisen J.A."/>
            <person name="Badger J.H."/>
            <person name="Distel D.L."/>
        </authorList>
    </citation>
    <scope>NUCLEOTIDE SEQUENCE [LARGE SCALE GENOMIC DNA]</scope>
    <source>
        <strain evidence="4">ATCC 39867 / T7901</strain>
    </source>
</reference>
<evidence type="ECO:0000256" key="1">
    <source>
        <dbReference type="ARBA" id="ARBA00008769"/>
    </source>
</evidence>
<dbReference type="GO" id="GO:0008643">
    <property type="term" value="P:carbohydrate transport"/>
    <property type="evidence" value="ECO:0007669"/>
    <property type="project" value="InterPro"/>
</dbReference>
<comment type="similarity">
    <text evidence="1 2">Belongs to the OprB family.</text>
</comment>
<keyword evidence="2" id="KW-0732">Signal</keyword>
<sequence>MKTSLVLATLAGVTSSFAFADDFDYSFNLVTDSSVASHSRQDDNSAHRMLVTAEWQWQASDRWLLAGDLKAFRGENGEGLTQNLQGISNIDAEKFSKIYEAYAQYQFNPETRIKCGQVDANLEFAYVPVAETFISPPLGITPTVIALPTYYDPAMSCSIFYEPAQGLQWAGGIFAGRDNLDFAEQFYVFEGRYISISSRLSYGFWHHNGDWELVDKSQFEAISGWYVNYQRQINQDWAMFAVWSALEDEVDDIRQHHMLGFVREFGRHQFGMMFSEVTQKHLHNDNLIELYWQHALPAEISLQPVLQWVDHAEEGVDNQFVLSLRVNWNF</sequence>
<dbReference type="Gene3D" id="2.40.160.180">
    <property type="entry name" value="Carbohydrate-selective porin OprB"/>
    <property type="match status" value="1"/>
</dbReference>
<dbReference type="Proteomes" id="UP000009080">
    <property type="component" value="Chromosome"/>
</dbReference>
<dbReference type="HOGENOM" id="CLU_841808_0_0_6"/>
<dbReference type="GO" id="GO:0015288">
    <property type="term" value="F:porin activity"/>
    <property type="evidence" value="ECO:0007669"/>
    <property type="project" value="InterPro"/>
</dbReference>
<dbReference type="OrthoDB" id="545475at2"/>
<evidence type="ECO:0000256" key="2">
    <source>
        <dbReference type="RuleBase" id="RU363072"/>
    </source>
</evidence>